<dbReference type="Proteomes" id="UP000321685">
    <property type="component" value="Unassembled WGS sequence"/>
</dbReference>
<reference evidence="4 5" key="1">
    <citation type="submission" date="2019-07" db="EMBL/GenBank/DDBJ databases">
        <title>Whole genome shotgun sequence of Pseudonocardia sulfidoxydans NBRC 16205.</title>
        <authorList>
            <person name="Hosoyama A."/>
            <person name="Uohara A."/>
            <person name="Ohji S."/>
            <person name="Ichikawa N."/>
        </authorList>
    </citation>
    <scope>NUCLEOTIDE SEQUENCE [LARGE SCALE GENOMIC DNA]</scope>
    <source>
        <strain evidence="4 5">NBRC 16205</strain>
    </source>
</reference>
<dbReference type="InterPro" id="IPR000674">
    <property type="entry name" value="Ald_Oxase/Xan_DH_a/b"/>
</dbReference>
<dbReference type="Pfam" id="PF02738">
    <property type="entry name" value="MoCoBD_1"/>
    <property type="match status" value="1"/>
</dbReference>
<dbReference type="Gene3D" id="3.30.365.10">
    <property type="entry name" value="Aldehyde oxidase/xanthine dehydrogenase, molybdopterin binding domain"/>
    <property type="match status" value="4"/>
</dbReference>
<evidence type="ECO:0000256" key="2">
    <source>
        <dbReference type="ARBA" id="ARBA00023002"/>
    </source>
</evidence>
<gene>
    <name evidence="4" type="ORF">PSU4_60730</name>
</gene>
<dbReference type="SMART" id="SM01008">
    <property type="entry name" value="Ald_Xan_dh_C"/>
    <property type="match status" value="1"/>
</dbReference>
<dbReference type="EMBL" id="BJVJ01000153">
    <property type="protein sequence ID" value="GEL27119.1"/>
    <property type="molecule type" value="Genomic_DNA"/>
</dbReference>
<proteinExistence type="predicted"/>
<dbReference type="GO" id="GO:0016491">
    <property type="term" value="F:oxidoreductase activity"/>
    <property type="evidence" value="ECO:0007669"/>
    <property type="project" value="UniProtKB-KW"/>
</dbReference>
<dbReference type="SUPFAM" id="SSF56003">
    <property type="entry name" value="Molybdenum cofactor-binding domain"/>
    <property type="match status" value="1"/>
</dbReference>
<dbReference type="InterPro" id="IPR008274">
    <property type="entry name" value="AldOxase/xan_DH_MoCoBD1"/>
</dbReference>
<sequence length="770" mass="81525">MPRSHDARLLRGDGRYIDDIDDTGVLHAAIVRSPQAHGRITRFDASQARAHGASVLVLGPDEIREVAGPLPLTWQLPGQHLSSIELAVDTVRYVGQPIGIVVAPTRALAEDVAEMIQVDIEPLPVVVTLGDAIAADAPLLYPEHASNIAGEIHFGTPVDALEAALAASAHVVEREFTIQRINPSPMEPRGVLAEWIPSIEQLTVHASSQAPHLVRQELSAALRLRADQIRVVVPDVGGAFGAKTTMLADEALACLAAKVLGRRVKWIEDRTENLTACYQGRGQRARCRLGLDADGHFTALAVHILGDLGALLTTAGSGPFQVAALTVEGPYKFEAAGASVTAVFTNAVPTGAYRGYGMQESAWIRERIVEEAARELGRNAVELRLLNMIGPDDMPFATHTTLAYDSGDYPAALRRAAEIGLQRRRPSTDRVRRGVAVTANVEVTGFAPSALLQALQIQWSGYETGTVRVNDDGSVTVFSGVNSMGQGIETTLAQIVADELGVPIELVSVQLGDTHTAAFSNFSSQASRSLPLAGAALIAAGGQMRDRMHRLAASALGVVVEDIKQDGLVFEARSVGSDVTWQQVAHLGWMGWGRPDAERIVLEETVSFDPPGIAYAYSAHGAAVAVDLDTGKVTVEEYWTVNDSGVLVNPLIVDGQIIGGVAQGLGTALLEEACYEPETGQPLATSYLDYVLPLSEDMPDVTVEHMETPSPHITGGFKGVGESGIQPPAATIGNAIADAVPEIAAGLVATPMSPSCIWTLLAAADMTGDR</sequence>
<organism evidence="4 5">
    <name type="scientific">Pseudonocardia sulfidoxydans NBRC 16205</name>
    <dbReference type="NCBI Taxonomy" id="1223511"/>
    <lineage>
        <taxon>Bacteria</taxon>
        <taxon>Bacillati</taxon>
        <taxon>Actinomycetota</taxon>
        <taxon>Actinomycetes</taxon>
        <taxon>Pseudonocardiales</taxon>
        <taxon>Pseudonocardiaceae</taxon>
        <taxon>Pseudonocardia</taxon>
    </lineage>
</organism>
<keyword evidence="1" id="KW-0500">Molybdenum</keyword>
<keyword evidence="5" id="KW-1185">Reference proteome</keyword>
<dbReference type="Pfam" id="PF20256">
    <property type="entry name" value="MoCoBD_2"/>
    <property type="match status" value="1"/>
</dbReference>
<dbReference type="InterPro" id="IPR046867">
    <property type="entry name" value="AldOxase/xan_DH_MoCoBD2"/>
</dbReference>
<name>A0A511DQQ3_9PSEU</name>
<evidence type="ECO:0000313" key="5">
    <source>
        <dbReference type="Proteomes" id="UP000321685"/>
    </source>
</evidence>
<dbReference type="GO" id="GO:0005506">
    <property type="term" value="F:iron ion binding"/>
    <property type="evidence" value="ECO:0007669"/>
    <property type="project" value="InterPro"/>
</dbReference>
<evidence type="ECO:0000313" key="4">
    <source>
        <dbReference type="EMBL" id="GEL27119.1"/>
    </source>
</evidence>
<keyword evidence="2" id="KW-0560">Oxidoreductase</keyword>
<dbReference type="AlphaFoldDB" id="A0A511DQQ3"/>
<dbReference type="Pfam" id="PF01315">
    <property type="entry name" value="Ald_Xan_dh_C"/>
    <property type="match status" value="1"/>
</dbReference>
<dbReference type="SUPFAM" id="SSF54665">
    <property type="entry name" value="CO dehydrogenase molybdoprotein N-domain-like"/>
    <property type="match status" value="1"/>
</dbReference>
<evidence type="ECO:0000256" key="1">
    <source>
        <dbReference type="ARBA" id="ARBA00022505"/>
    </source>
</evidence>
<accession>A0A511DQQ3</accession>
<dbReference type="PANTHER" id="PTHR11908:SF132">
    <property type="entry name" value="ALDEHYDE OXIDASE 1-RELATED"/>
    <property type="match status" value="1"/>
</dbReference>
<feature type="domain" description="Aldehyde oxidase/xanthine dehydrogenase a/b hammerhead" evidence="3">
    <location>
        <begin position="11"/>
        <end position="124"/>
    </location>
</feature>
<dbReference type="InterPro" id="IPR036856">
    <property type="entry name" value="Ald_Oxase/Xan_DH_a/b_sf"/>
</dbReference>
<dbReference type="Gene3D" id="3.90.1170.50">
    <property type="entry name" value="Aldehyde oxidase/xanthine dehydrogenase, a/b hammerhead"/>
    <property type="match status" value="1"/>
</dbReference>
<protein>
    <submittedName>
        <fullName evidence="4">Carbon monoxide dehydrogenase</fullName>
    </submittedName>
</protein>
<dbReference type="InterPro" id="IPR016208">
    <property type="entry name" value="Ald_Oxase/xanthine_DH-like"/>
</dbReference>
<dbReference type="PANTHER" id="PTHR11908">
    <property type="entry name" value="XANTHINE DEHYDROGENASE"/>
    <property type="match status" value="1"/>
</dbReference>
<dbReference type="InterPro" id="IPR037165">
    <property type="entry name" value="AldOxase/xan_DH_Mopterin-bd_sf"/>
</dbReference>
<evidence type="ECO:0000259" key="3">
    <source>
        <dbReference type="SMART" id="SM01008"/>
    </source>
</evidence>
<comment type="caution">
    <text evidence="4">The sequence shown here is derived from an EMBL/GenBank/DDBJ whole genome shotgun (WGS) entry which is preliminary data.</text>
</comment>